<dbReference type="OrthoDB" id="9808669at2"/>
<dbReference type="InterPro" id="IPR018201">
    <property type="entry name" value="Ketoacyl_synth_AS"/>
</dbReference>
<evidence type="ECO:0000256" key="10">
    <source>
        <dbReference type="ARBA" id="ARBA00023315"/>
    </source>
</evidence>
<dbReference type="PANTHER" id="PTHR11712:SF336">
    <property type="entry name" value="3-OXOACYL-[ACYL-CARRIER-PROTEIN] SYNTHASE, MITOCHONDRIAL"/>
    <property type="match status" value="1"/>
</dbReference>
<evidence type="ECO:0000256" key="6">
    <source>
        <dbReference type="ARBA" id="ARBA00022679"/>
    </source>
</evidence>
<dbReference type="GO" id="GO:0006633">
    <property type="term" value="P:fatty acid biosynthetic process"/>
    <property type="evidence" value="ECO:0007669"/>
    <property type="project" value="UniProtKB-UniRule"/>
</dbReference>
<accession>A0A1N7L9A4</accession>
<comment type="catalytic activity">
    <reaction evidence="11">
        <text>(9Z)-hexadecenoyl-[ACP] + malonyl-[ACP] + H(+) = 3-oxo-(11Z)-octadecenoyl-[ACP] + holo-[ACP] + CO2</text>
        <dbReference type="Rhea" id="RHEA:55040"/>
        <dbReference type="Rhea" id="RHEA-COMP:9623"/>
        <dbReference type="Rhea" id="RHEA-COMP:9685"/>
        <dbReference type="Rhea" id="RHEA-COMP:10800"/>
        <dbReference type="Rhea" id="RHEA-COMP:14074"/>
        <dbReference type="ChEBI" id="CHEBI:15378"/>
        <dbReference type="ChEBI" id="CHEBI:16526"/>
        <dbReference type="ChEBI" id="CHEBI:64479"/>
        <dbReference type="ChEBI" id="CHEBI:78449"/>
        <dbReference type="ChEBI" id="CHEBI:83989"/>
        <dbReference type="ChEBI" id="CHEBI:138538"/>
        <dbReference type="EC" id="2.3.1.179"/>
    </reaction>
</comment>
<comment type="catalytic activity">
    <reaction evidence="11">
        <text>a fatty acyl-[ACP] + malonyl-[ACP] + H(+) = a 3-oxoacyl-[ACP] + holo-[ACP] + CO2</text>
        <dbReference type="Rhea" id="RHEA:22836"/>
        <dbReference type="Rhea" id="RHEA-COMP:9623"/>
        <dbReference type="Rhea" id="RHEA-COMP:9685"/>
        <dbReference type="Rhea" id="RHEA-COMP:9916"/>
        <dbReference type="Rhea" id="RHEA-COMP:14125"/>
        <dbReference type="ChEBI" id="CHEBI:15378"/>
        <dbReference type="ChEBI" id="CHEBI:16526"/>
        <dbReference type="ChEBI" id="CHEBI:64479"/>
        <dbReference type="ChEBI" id="CHEBI:78449"/>
        <dbReference type="ChEBI" id="CHEBI:78776"/>
        <dbReference type="ChEBI" id="CHEBI:138651"/>
    </reaction>
</comment>
<evidence type="ECO:0000256" key="11">
    <source>
        <dbReference type="PIRNR" id="PIRNR000447"/>
    </source>
</evidence>
<dbReference type="Pfam" id="PF00109">
    <property type="entry name" value="ketoacyl-synt"/>
    <property type="match status" value="1"/>
</dbReference>
<evidence type="ECO:0000256" key="7">
    <source>
        <dbReference type="ARBA" id="ARBA00022832"/>
    </source>
</evidence>
<dbReference type="PANTHER" id="PTHR11712">
    <property type="entry name" value="POLYKETIDE SYNTHASE-RELATED"/>
    <property type="match status" value="1"/>
</dbReference>
<evidence type="ECO:0000256" key="3">
    <source>
        <dbReference type="ARBA" id="ARBA00012356"/>
    </source>
</evidence>
<comment type="function">
    <text evidence="11">Involved in the type II fatty acid elongation cycle. Catalyzes the elongation of a wide range of acyl-ACP by the addition of two carbons from malonyl-ACP to an acyl acceptor. Can efficiently catalyze the conversion of palmitoleoyl-ACP (cis-hexadec-9-enoyl-ACP) to cis-vaccenoyl-ACP (cis-octadec-11-enoyl-ACP), an essential step in the thermal regulation of fatty acid composition.</text>
</comment>
<proteinExistence type="inferred from homology"/>
<dbReference type="PIRSF" id="PIRSF000447">
    <property type="entry name" value="KAS_II"/>
    <property type="match status" value="1"/>
</dbReference>
<dbReference type="InterPro" id="IPR020841">
    <property type="entry name" value="PKS_Beta-ketoAc_synthase_dom"/>
</dbReference>
<dbReference type="NCBIfam" id="TIGR03150">
    <property type="entry name" value="fabF"/>
    <property type="match status" value="1"/>
</dbReference>
<feature type="active site" description="For beta-ketoacyl synthase activity" evidence="12">
    <location>
        <position position="163"/>
    </location>
</feature>
<dbReference type="PROSITE" id="PS00606">
    <property type="entry name" value="KS3_1"/>
    <property type="match status" value="1"/>
</dbReference>
<dbReference type="EC" id="2.3.1.179" evidence="3 11"/>
<dbReference type="InterPro" id="IPR016039">
    <property type="entry name" value="Thiolase-like"/>
</dbReference>
<dbReference type="InterPro" id="IPR014031">
    <property type="entry name" value="Ketoacyl_synth_C"/>
</dbReference>
<evidence type="ECO:0000256" key="8">
    <source>
        <dbReference type="ARBA" id="ARBA00023098"/>
    </source>
</evidence>
<dbReference type="Proteomes" id="UP000185639">
    <property type="component" value="Unassembled WGS sequence"/>
</dbReference>
<evidence type="ECO:0000256" key="2">
    <source>
        <dbReference type="ARBA" id="ARBA00008467"/>
    </source>
</evidence>
<dbReference type="InterPro" id="IPR000794">
    <property type="entry name" value="Beta-ketoacyl_synthase"/>
</dbReference>
<evidence type="ECO:0000256" key="1">
    <source>
        <dbReference type="ARBA" id="ARBA00005194"/>
    </source>
</evidence>
<evidence type="ECO:0000256" key="5">
    <source>
        <dbReference type="ARBA" id="ARBA00022516"/>
    </source>
</evidence>
<keyword evidence="9 11" id="KW-0275">Fatty acid biosynthesis</keyword>
<feature type="domain" description="Ketosynthase family 3 (KS3)" evidence="14">
    <location>
        <begin position="3"/>
        <end position="410"/>
    </location>
</feature>
<protein>
    <recommendedName>
        <fullName evidence="4 11">3-oxoacyl-[acyl-carrier-protein] synthase 2</fullName>
        <ecNumber evidence="3 11">2.3.1.179</ecNumber>
    </recommendedName>
</protein>
<keyword evidence="16" id="KW-1185">Reference proteome</keyword>
<dbReference type="NCBIfam" id="NF005589">
    <property type="entry name" value="PRK07314.1"/>
    <property type="match status" value="1"/>
</dbReference>
<dbReference type="GO" id="GO:0005829">
    <property type="term" value="C:cytosol"/>
    <property type="evidence" value="ECO:0007669"/>
    <property type="project" value="TreeGrafter"/>
</dbReference>
<dbReference type="RefSeq" id="WP_076514850.1">
    <property type="nucleotide sequence ID" value="NZ_FTOH01000003.1"/>
</dbReference>
<gene>
    <name evidence="15" type="ORF">SAMN05421686_103362</name>
</gene>
<dbReference type="Pfam" id="PF02801">
    <property type="entry name" value="Ketoacyl-synt_C"/>
    <property type="match status" value="1"/>
</dbReference>
<dbReference type="FunFam" id="3.40.47.10:FF:000009">
    <property type="entry name" value="3-oxoacyl-[acyl-carrier-protein] synthase 2"/>
    <property type="match status" value="1"/>
</dbReference>
<evidence type="ECO:0000313" key="16">
    <source>
        <dbReference type="Proteomes" id="UP000185639"/>
    </source>
</evidence>
<dbReference type="InterPro" id="IPR014030">
    <property type="entry name" value="Ketoacyl_synth_N"/>
</dbReference>
<dbReference type="STRING" id="484498.SAMN05421686_103362"/>
<name>A0A1N7L9A4_9GAMM</name>
<comment type="pathway">
    <text evidence="1 11">Lipid metabolism; fatty acid biosynthesis.</text>
</comment>
<keyword evidence="6 11" id="KW-0808">Transferase</keyword>
<dbReference type="PROSITE" id="PS52004">
    <property type="entry name" value="KS3_2"/>
    <property type="match status" value="1"/>
</dbReference>
<keyword evidence="5 11" id="KW-0444">Lipid biosynthesis</keyword>
<keyword evidence="10 11" id="KW-0012">Acyltransferase</keyword>
<dbReference type="UniPathway" id="UPA00094"/>
<reference evidence="16" key="1">
    <citation type="submission" date="2017-01" db="EMBL/GenBank/DDBJ databases">
        <authorList>
            <person name="Varghese N."/>
            <person name="Submissions S."/>
        </authorList>
    </citation>
    <scope>NUCLEOTIDE SEQUENCE [LARGE SCALE GENOMIC DNA]</scope>
    <source>
        <strain evidence="16">DSM 24913</strain>
    </source>
</reference>
<organism evidence="15 16">
    <name type="scientific">Thalassolituus maritimus</name>
    <dbReference type="NCBI Taxonomy" id="484498"/>
    <lineage>
        <taxon>Bacteria</taxon>
        <taxon>Pseudomonadati</taxon>
        <taxon>Pseudomonadota</taxon>
        <taxon>Gammaproteobacteria</taxon>
        <taxon>Oceanospirillales</taxon>
        <taxon>Oceanospirillaceae</taxon>
        <taxon>Thalassolituus</taxon>
    </lineage>
</organism>
<evidence type="ECO:0000256" key="9">
    <source>
        <dbReference type="ARBA" id="ARBA00023160"/>
    </source>
</evidence>
<keyword evidence="7" id="KW-0276">Fatty acid metabolism</keyword>
<dbReference type="Gene3D" id="3.40.47.10">
    <property type="match status" value="1"/>
</dbReference>
<dbReference type="SMART" id="SM00825">
    <property type="entry name" value="PKS_KS"/>
    <property type="match status" value="1"/>
</dbReference>
<dbReference type="GO" id="GO:0004315">
    <property type="term" value="F:3-oxoacyl-[acyl-carrier-protein] synthase activity"/>
    <property type="evidence" value="ECO:0007669"/>
    <property type="project" value="UniProtKB-UniRule"/>
</dbReference>
<evidence type="ECO:0000259" key="14">
    <source>
        <dbReference type="PROSITE" id="PS52004"/>
    </source>
</evidence>
<sequence>MKTKRVVITGLGTVNPCGLNAPDTWKAILAGESGIGPITGFDTTGYPVDFGGEVKGFCADGVLSAKESRKLDPFIQYALVAADEALNDAGLGETYDPVRCGVAVGSGIGGISTIETNVDTLNKSGPRRVSPFLVPGSVVNMAAGNIAIRHGFKGPNFSIATACTTGTHNIGFAARTIAFGDADLMVAGGAEMACSPLGISGFAAARALSTRTDNPQGASRPWDVDRDGFVLSSGAAVLILESLEHAQARGAKIYAELSGFGMSDDAYHVTSPPENGEGAALSMANALHNADLTPDNIGYINAHGTSTLAGDLAEINAIKCAFGKAANSVAISSTKSMTGHLIGAAGSLEALISVLALCDQKAPGTLNLATASPGCDLDLIGPGSRDMPLEHVMSNSFGFGGTNATLIFSRISQ</sequence>
<keyword evidence="8" id="KW-0443">Lipid metabolism</keyword>
<comment type="similarity">
    <text evidence="2 11 13">Belongs to the thiolase-like superfamily. Beta-ketoacyl-ACP synthases family.</text>
</comment>
<dbReference type="SUPFAM" id="SSF53901">
    <property type="entry name" value="Thiolase-like"/>
    <property type="match status" value="2"/>
</dbReference>
<dbReference type="AlphaFoldDB" id="A0A1N7L9A4"/>
<dbReference type="EMBL" id="FTOH01000003">
    <property type="protein sequence ID" value="SIS70419.1"/>
    <property type="molecule type" value="Genomic_DNA"/>
</dbReference>
<dbReference type="InterPro" id="IPR017568">
    <property type="entry name" value="3-oxoacyl-ACP_synth-2"/>
</dbReference>
<evidence type="ECO:0000256" key="4">
    <source>
        <dbReference type="ARBA" id="ARBA00014657"/>
    </source>
</evidence>
<evidence type="ECO:0000313" key="15">
    <source>
        <dbReference type="EMBL" id="SIS70419.1"/>
    </source>
</evidence>
<evidence type="ECO:0000256" key="13">
    <source>
        <dbReference type="RuleBase" id="RU003694"/>
    </source>
</evidence>
<evidence type="ECO:0000256" key="12">
    <source>
        <dbReference type="PIRSR" id="PIRSR000447-1"/>
    </source>
</evidence>
<dbReference type="CDD" id="cd00834">
    <property type="entry name" value="KAS_I_II"/>
    <property type="match status" value="1"/>
</dbReference>